<accession>A0A517M774</accession>
<dbReference type="OrthoDB" id="266491at2"/>
<dbReference type="RefSeq" id="WP_145348494.1">
    <property type="nucleotide sequence ID" value="NZ_CP036261.1"/>
</dbReference>
<feature type="region of interest" description="Disordered" evidence="1">
    <location>
        <begin position="1"/>
        <end position="21"/>
    </location>
</feature>
<reference evidence="3 4" key="1">
    <citation type="submission" date="2019-02" db="EMBL/GenBank/DDBJ databases">
        <title>Deep-cultivation of Planctomycetes and their phenomic and genomic characterization uncovers novel biology.</title>
        <authorList>
            <person name="Wiegand S."/>
            <person name="Jogler M."/>
            <person name="Boedeker C."/>
            <person name="Pinto D."/>
            <person name="Vollmers J."/>
            <person name="Rivas-Marin E."/>
            <person name="Kohn T."/>
            <person name="Peeters S.H."/>
            <person name="Heuer A."/>
            <person name="Rast P."/>
            <person name="Oberbeckmann S."/>
            <person name="Bunk B."/>
            <person name="Jeske O."/>
            <person name="Meyerdierks A."/>
            <person name="Storesund J.E."/>
            <person name="Kallscheuer N."/>
            <person name="Luecker S."/>
            <person name="Lage O.M."/>
            <person name="Pohl T."/>
            <person name="Merkel B.J."/>
            <person name="Hornburger P."/>
            <person name="Mueller R.-W."/>
            <person name="Bruemmer F."/>
            <person name="Labrenz M."/>
            <person name="Spormann A.M."/>
            <person name="Op den Camp H."/>
            <person name="Overmann J."/>
            <person name="Amann R."/>
            <person name="Jetten M.S.M."/>
            <person name="Mascher T."/>
            <person name="Medema M.H."/>
            <person name="Devos D.P."/>
            <person name="Kaster A.-K."/>
            <person name="Ovreas L."/>
            <person name="Rohde M."/>
            <person name="Galperin M.Y."/>
            <person name="Jogler C."/>
        </authorList>
    </citation>
    <scope>NUCLEOTIDE SEQUENCE [LARGE SCALE GENOMIC DNA]</scope>
    <source>
        <strain evidence="3 4">EC9</strain>
    </source>
</reference>
<feature type="transmembrane region" description="Helical" evidence="2">
    <location>
        <begin position="31"/>
        <end position="48"/>
    </location>
</feature>
<protein>
    <submittedName>
        <fullName evidence="3">Uncharacterized protein</fullName>
    </submittedName>
</protein>
<dbReference type="Proteomes" id="UP000319557">
    <property type="component" value="Chromosome"/>
</dbReference>
<sequence length="203" mass="22729">MDQSKEASTDNAAPAAQWPPRPPLVSPRGCLFALLGLGFAIAMSLAIVRNRSMPTEQTDPFWGPEVSQAIRVGRPVELLRPEGSQAVPELDFYHEGWLDLTELRDLGYFRRVFLADNNFDWQQLGEREIPAADPAHWPWAYVRFGQSDDEAEATTIAIHLDEGWVGMPGGRRAARLTESVLPRIAYRLRLFAKVASETTESPK</sequence>
<gene>
    <name evidence="3" type="ORF">EC9_49390</name>
</gene>
<evidence type="ECO:0000256" key="1">
    <source>
        <dbReference type="SAM" id="MobiDB-lite"/>
    </source>
</evidence>
<evidence type="ECO:0000313" key="3">
    <source>
        <dbReference type="EMBL" id="QDS90723.1"/>
    </source>
</evidence>
<dbReference type="AlphaFoldDB" id="A0A517M774"/>
<name>A0A517M774_9BACT</name>
<dbReference type="EMBL" id="CP036261">
    <property type="protein sequence ID" value="QDS90723.1"/>
    <property type="molecule type" value="Genomic_DNA"/>
</dbReference>
<dbReference type="KEGG" id="ruv:EC9_49390"/>
<evidence type="ECO:0000313" key="4">
    <source>
        <dbReference type="Proteomes" id="UP000319557"/>
    </source>
</evidence>
<keyword evidence="4" id="KW-1185">Reference proteome</keyword>
<keyword evidence="2" id="KW-0472">Membrane</keyword>
<keyword evidence="2" id="KW-1133">Transmembrane helix</keyword>
<organism evidence="3 4">
    <name type="scientific">Rosistilla ulvae</name>
    <dbReference type="NCBI Taxonomy" id="1930277"/>
    <lineage>
        <taxon>Bacteria</taxon>
        <taxon>Pseudomonadati</taxon>
        <taxon>Planctomycetota</taxon>
        <taxon>Planctomycetia</taxon>
        <taxon>Pirellulales</taxon>
        <taxon>Pirellulaceae</taxon>
        <taxon>Rosistilla</taxon>
    </lineage>
</organism>
<proteinExistence type="predicted"/>
<keyword evidence="2" id="KW-0812">Transmembrane</keyword>
<evidence type="ECO:0000256" key="2">
    <source>
        <dbReference type="SAM" id="Phobius"/>
    </source>
</evidence>